<name>A0AA49GTQ7_9BACT</name>
<dbReference type="SMART" id="SM00938">
    <property type="entry name" value="P-II"/>
    <property type="match status" value="1"/>
</dbReference>
<dbReference type="GO" id="GO:0005524">
    <property type="term" value="F:ATP binding"/>
    <property type="evidence" value="ECO:0007669"/>
    <property type="project" value="TreeGrafter"/>
</dbReference>
<dbReference type="PRINTS" id="PR00340">
    <property type="entry name" value="PIIGLNB"/>
</dbReference>
<dbReference type="EMBL" id="CP120682">
    <property type="protein sequence ID" value="WKN38626.1"/>
    <property type="molecule type" value="Genomic_DNA"/>
</dbReference>
<organism evidence="1">
    <name type="scientific">Roseihalotalea indica</name>
    <dbReference type="NCBI Taxonomy" id="2867963"/>
    <lineage>
        <taxon>Bacteria</taxon>
        <taxon>Pseudomonadati</taxon>
        <taxon>Bacteroidota</taxon>
        <taxon>Cytophagia</taxon>
        <taxon>Cytophagales</taxon>
        <taxon>Catalimonadaceae</taxon>
        <taxon>Roseihalotalea</taxon>
    </lineage>
</organism>
<evidence type="ECO:0000313" key="1">
    <source>
        <dbReference type="EMBL" id="WKN38626.1"/>
    </source>
</evidence>
<dbReference type="PANTHER" id="PTHR30115:SF11">
    <property type="entry name" value="NITROGEN REGULATORY PROTEIN P-II HOMOLOG"/>
    <property type="match status" value="1"/>
</dbReference>
<accession>A0AA49GTQ7</accession>
<dbReference type="InterPro" id="IPR011322">
    <property type="entry name" value="N-reg_PII-like_a/b"/>
</dbReference>
<dbReference type="Pfam" id="PF00543">
    <property type="entry name" value="P-II"/>
    <property type="match status" value="1"/>
</dbReference>
<dbReference type="GO" id="GO:0005829">
    <property type="term" value="C:cytosol"/>
    <property type="evidence" value="ECO:0007669"/>
    <property type="project" value="TreeGrafter"/>
</dbReference>
<dbReference type="InterPro" id="IPR002187">
    <property type="entry name" value="N-reg_PII"/>
</dbReference>
<reference evidence="1" key="1">
    <citation type="journal article" date="2023" name="Comput. Struct. Biotechnol. J.">
        <title>Discovery of a novel marine Bacteroidetes with a rich repertoire of carbohydrate-active enzymes.</title>
        <authorList>
            <person name="Chen B."/>
            <person name="Liu G."/>
            <person name="Chen Q."/>
            <person name="Wang H."/>
            <person name="Liu L."/>
            <person name="Tang K."/>
        </authorList>
    </citation>
    <scope>NUCLEOTIDE SEQUENCE</scope>
    <source>
        <strain evidence="1">TK19036</strain>
    </source>
</reference>
<proteinExistence type="predicted"/>
<dbReference type="PANTHER" id="PTHR30115">
    <property type="entry name" value="NITROGEN REGULATORY PROTEIN P-II"/>
    <property type="match status" value="1"/>
</dbReference>
<protein>
    <submittedName>
        <fullName evidence="1">P-II family nitrogen regulator</fullName>
    </submittedName>
</protein>
<dbReference type="PROSITE" id="PS51343">
    <property type="entry name" value="PII_GLNB_DOM"/>
    <property type="match status" value="1"/>
</dbReference>
<dbReference type="GO" id="GO:0006808">
    <property type="term" value="P:regulation of nitrogen utilization"/>
    <property type="evidence" value="ECO:0007669"/>
    <property type="project" value="InterPro"/>
</dbReference>
<dbReference type="InterPro" id="IPR015867">
    <property type="entry name" value="N-reg_PII/ATP_PRibTrfase_C"/>
</dbReference>
<sequence>MKEIKAFVRPDRLTAIVDHLHLEGVCCLTVFEGMGTGHYTDDQKDFPSLKHPFFHSKIAKLETVVPDYRVEKTLEIIHENGKTGYAGDGIIYITEVLEMVKVKTLKPDPENCDA</sequence>
<dbReference type="Gene3D" id="3.30.70.120">
    <property type="match status" value="1"/>
</dbReference>
<dbReference type="AlphaFoldDB" id="A0AA49GTQ7"/>
<reference evidence="1" key="2">
    <citation type="journal article" date="2024" name="Antonie Van Leeuwenhoek">
        <title>Roseihalotalea indica gen. nov., sp. nov., a halophilic Bacteroidetes from mesopelagic Southwest Indian Ocean with higher carbohydrate metabolic potential.</title>
        <authorList>
            <person name="Chen B."/>
            <person name="Zhang M."/>
            <person name="Lin D."/>
            <person name="Ye J."/>
            <person name="Tang K."/>
        </authorList>
    </citation>
    <scope>NUCLEOTIDE SEQUENCE</scope>
    <source>
        <strain evidence="1">TK19036</strain>
    </source>
</reference>
<gene>
    <name evidence="1" type="ORF">K4G66_07910</name>
</gene>
<dbReference type="GO" id="GO:0030234">
    <property type="term" value="F:enzyme regulator activity"/>
    <property type="evidence" value="ECO:0007669"/>
    <property type="project" value="InterPro"/>
</dbReference>
<dbReference type="SUPFAM" id="SSF54913">
    <property type="entry name" value="GlnB-like"/>
    <property type="match status" value="1"/>
</dbReference>